<gene>
    <name evidence="1" type="ORF">EVAR_60392_1</name>
</gene>
<sequence length="94" mass="9921">MPMLTCECVSHRVSGVRFAMCESYNAARRCGAAARRCVSYRSSAMSYAAELGAASLLHACIAGCNTLPPFGSDFSLAAVWADSPLARLTSRPTA</sequence>
<organism evidence="1 2">
    <name type="scientific">Eumeta variegata</name>
    <name type="common">Bagworm moth</name>
    <name type="synonym">Eumeta japonica</name>
    <dbReference type="NCBI Taxonomy" id="151549"/>
    <lineage>
        <taxon>Eukaryota</taxon>
        <taxon>Metazoa</taxon>
        <taxon>Ecdysozoa</taxon>
        <taxon>Arthropoda</taxon>
        <taxon>Hexapoda</taxon>
        <taxon>Insecta</taxon>
        <taxon>Pterygota</taxon>
        <taxon>Neoptera</taxon>
        <taxon>Endopterygota</taxon>
        <taxon>Lepidoptera</taxon>
        <taxon>Glossata</taxon>
        <taxon>Ditrysia</taxon>
        <taxon>Tineoidea</taxon>
        <taxon>Psychidae</taxon>
        <taxon>Oiketicinae</taxon>
        <taxon>Eumeta</taxon>
    </lineage>
</organism>
<evidence type="ECO:0000313" key="2">
    <source>
        <dbReference type="Proteomes" id="UP000299102"/>
    </source>
</evidence>
<name>A0A4C1YR98_EUMVA</name>
<dbReference type="AlphaFoldDB" id="A0A4C1YR98"/>
<dbReference type="Proteomes" id="UP000299102">
    <property type="component" value="Unassembled WGS sequence"/>
</dbReference>
<protein>
    <submittedName>
        <fullName evidence="1">Uncharacterized protein</fullName>
    </submittedName>
</protein>
<evidence type="ECO:0000313" key="1">
    <source>
        <dbReference type="EMBL" id="GBP77680.1"/>
    </source>
</evidence>
<comment type="caution">
    <text evidence="1">The sequence shown here is derived from an EMBL/GenBank/DDBJ whole genome shotgun (WGS) entry which is preliminary data.</text>
</comment>
<dbReference type="EMBL" id="BGZK01001342">
    <property type="protein sequence ID" value="GBP77680.1"/>
    <property type="molecule type" value="Genomic_DNA"/>
</dbReference>
<proteinExistence type="predicted"/>
<keyword evidence="2" id="KW-1185">Reference proteome</keyword>
<reference evidence="1 2" key="1">
    <citation type="journal article" date="2019" name="Commun. Biol.">
        <title>The bagworm genome reveals a unique fibroin gene that provides high tensile strength.</title>
        <authorList>
            <person name="Kono N."/>
            <person name="Nakamura H."/>
            <person name="Ohtoshi R."/>
            <person name="Tomita M."/>
            <person name="Numata K."/>
            <person name="Arakawa K."/>
        </authorList>
    </citation>
    <scope>NUCLEOTIDE SEQUENCE [LARGE SCALE GENOMIC DNA]</scope>
</reference>
<accession>A0A4C1YR98</accession>